<dbReference type="Proteomes" id="UP000286510">
    <property type="component" value="Unassembled WGS sequence"/>
</dbReference>
<name>A0A3R6ZWB6_APHAT</name>
<sequence length="158" mass="17801">MNSSGVLLLATAKDPTDQVEHSELYVVEPTLWETDRDARLAEIKAHTTAIQREVIAREATKKLANQRSAAHTSQELWEVVTNSVATARAANQPLSLLTFGPLFGVLLPTVSNELLLWVITALPLPFKREHSLQLSRMPLRPLRHHPKRLRKPMAQFML</sequence>
<organism evidence="1 2">
    <name type="scientific">Aphanomyces astaci</name>
    <name type="common">Crayfish plague agent</name>
    <dbReference type="NCBI Taxonomy" id="112090"/>
    <lineage>
        <taxon>Eukaryota</taxon>
        <taxon>Sar</taxon>
        <taxon>Stramenopiles</taxon>
        <taxon>Oomycota</taxon>
        <taxon>Saprolegniomycetes</taxon>
        <taxon>Saprolegniales</taxon>
        <taxon>Verrucalvaceae</taxon>
        <taxon>Aphanomyces</taxon>
    </lineage>
</organism>
<dbReference type="AlphaFoldDB" id="A0A3R6ZWB6"/>
<reference evidence="1 2" key="1">
    <citation type="submission" date="2018-08" db="EMBL/GenBank/DDBJ databases">
        <title>Aphanomyces genome sequencing and annotation.</title>
        <authorList>
            <person name="Minardi D."/>
            <person name="Oidtmann B."/>
            <person name="Van Der Giezen M."/>
            <person name="Studholme D.J."/>
        </authorList>
    </citation>
    <scope>NUCLEOTIDE SEQUENCE [LARGE SCALE GENOMIC DNA]</scope>
    <source>
        <strain evidence="1 2">FDL457</strain>
    </source>
</reference>
<protein>
    <submittedName>
        <fullName evidence="1">Uncharacterized protein</fullName>
    </submittedName>
</protein>
<dbReference type="EMBL" id="QUTF01018417">
    <property type="protein sequence ID" value="RHZ02156.1"/>
    <property type="molecule type" value="Genomic_DNA"/>
</dbReference>
<gene>
    <name evidence="1" type="ORF">DYB26_015125</name>
</gene>
<evidence type="ECO:0000313" key="2">
    <source>
        <dbReference type="Proteomes" id="UP000286510"/>
    </source>
</evidence>
<proteinExistence type="predicted"/>
<accession>A0A3R6ZWB6</accession>
<comment type="caution">
    <text evidence="1">The sequence shown here is derived from an EMBL/GenBank/DDBJ whole genome shotgun (WGS) entry which is preliminary data.</text>
</comment>
<evidence type="ECO:0000313" key="1">
    <source>
        <dbReference type="EMBL" id="RHZ02156.1"/>
    </source>
</evidence>